<sequence length="163" mass="18505">MTSGSPQNNGVPEKSTCSNCHSTKLLILVLFVLYAVCQVQILVNRESSVNVAHILREIQQTSERITDMELSLIKVESTLDFLLARDWSATTPPAHSRTKRQSGSSIRQEMRQLKRYLRHLERSIPRFVMFNICHAYAKEHPHELGIPTCFSCSLLHAYVSHSG</sequence>
<gene>
    <name evidence="1" type="ORF">OS493_022946</name>
</gene>
<reference evidence="1" key="1">
    <citation type="submission" date="2023-01" db="EMBL/GenBank/DDBJ databases">
        <title>Genome assembly of the deep-sea coral Lophelia pertusa.</title>
        <authorList>
            <person name="Herrera S."/>
            <person name="Cordes E."/>
        </authorList>
    </citation>
    <scope>NUCLEOTIDE SEQUENCE</scope>
    <source>
        <strain evidence="1">USNM1676648</strain>
        <tissue evidence="1">Polyp</tissue>
    </source>
</reference>
<name>A0A9W9ZBA6_9CNID</name>
<evidence type="ECO:0000313" key="1">
    <source>
        <dbReference type="EMBL" id="KAJ7378412.1"/>
    </source>
</evidence>
<accession>A0A9W9ZBA6</accession>
<keyword evidence="2" id="KW-1185">Reference proteome</keyword>
<organism evidence="1 2">
    <name type="scientific">Desmophyllum pertusum</name>
    <dbReference type="NCBI Taxonomy" id="174260"/>
    <lineage>
        <taxon>Eukaryota</taxon>
        <taxon>Metazoa</taxon>
        <taxon>Cnidaria</taxon>
        <taxon>Anthozoa</taxon>
        <taxon>Hexacorallia</taxon>
        <taxon>Scleractinia</taxon>
        <taxon>Caryophylliina</taxon>
        <taxon>Caryophylliidae</taxon>
        <taxon>Desmophyllum</taxon>
    </lineage>
</organism>
<proteinExistence type="predicted"/>
<dbReference type="AlphaFoldDB" id="A0A9W9ZBA6"/>
<dbReference type="OrthoDB" id="5974385at2759"/>
<comment type="caution">
    <text evidence="1">The sequence shown here is derived from an EMBL/GenBank/DDBJ whole genome shotgun (WGS) entry which is preliminary data.</text>
</comment>
<dbReference type="EMBL" id="MU826366">
    <property type="protein sequence ID" value="KAJ7378412.1"/>
    <property type="molecule type" value="Genomic_DNA"/>
</dbReference>
<protein>
    <submittedName>
        <fullName evidence="1">Uncharacterized protein</fullName>
    </submittedName>
</protein>
<dbReference type="Proteomes" id="UP001163046">
    <property type="component" value="Unassembled WGS sequence"/>
</dbReference>
<evidence type="ECO:0000313" key="2">
    <source>
        <dbReference type="Proteomes" id="UP001163046"/>
    </source>
</evidence>